<organism evidence="3 4">
    <name type="scientific">Mucilaginibacter paludis DSM 18603</name>
    <dbReference type="NCBI Taxonomy" id="714943"/>
    <lineage>
        <taxon>Bacteria</taxon>
        <taxon>Pseudomonadati</taxon>
        <taxon>Bacteroidota</taxon>
        <taxon>Sphingobacteriia</taxon>
        <taxon>Sphingobacteriales</taxon>
        <taxon>Sphingobacteriaceae</taxon>
        <taxon>Mucilaginibacter</taxon>
    </lineage>
</organism>
<name>H1XZZ1_9SPHI</name>
<keyword evidence="2" id="KW-1133">Transmembrane helix</keyword>
<evidence type="ECO:0000256" key="2">
    <source>
        <dbReference type="SAM" id="Phobius"/>
    </source>
</evidence>
<dbReference type="STRING" id="714943.Mucpa_3735"/>
<feature type="region of interest" description="Disordered" evidence="1">
    <location>
        <begin position="249"/>
        <end position="268"/>
    </location>
</feature>
<accession>H1XZZ1</accession>
<feature type="transmembrane region" description="Helical" evidence="2">
    <location>
        <begin position="63"/>
        <end position="82"/>
    </location>
</feature>
<feature type="transmembrane region" description="Helical" evidence="2">
    <location>
        <begin position="196"/>
        <end position="220"/>
    </location>
</feature>
<sequence>MTEEAIYKLLLAIMFLVSTILGVWPQLMANNIFKKNPSQKYSDLIQAGPMSEPRSGKNEKFQYLHFLILMVIVCLTGIYLKLFDNAEASPIFFFAFVILMMGNAGLYFFKDKTYVNYPEVRYAVRSWFSSVLIAPLIITLIILFRNIHNFNTQFLLDTYKFILFTGFGYSAPVFGILAIAAYRINKHHWTLKQKRYLILILAELLLGCTVFFLLVSAHMLSDCYTLWPPYAITIGLALMYYKLPPSPFNEPDDESSAIADTTEITTTP</sequence>
<dbReference type="HOGENOM" id="CLU_1018692_0_0_10"/>
<evidence type="ECO:0000256" key="1">
    <source>
        <dbReference type="SAM" id="MobiDB-lite"/>
    </source>
</evidence>
<dbReference type="RefSeq" id="WP_008508426.1">
    <property type="nucleotide sequence ID" value="NZ_CM001403.1"/>
</dbReference>
<feature type="transmembrane region" description="Helical" evidence="2">
    <location>
        <begin position="130"/>
        <end position="147"/>
    </location>
</feature>
<reference evidence="3" key="1">
    <citation type="submission" date="2011-09" db="EMBL/GenBank/DDBJ databases">
        <title>The permanent draft genome of Mucilaginibacter paludis DSM 18603.</title>
        <authorList>
            <consortium name="US DOE Joint Genome Institute (JGI-PGF)"/>
            <person name="Lucas S."/>
            <person name="Han J."/>
            <person name="Lapidus A."/>
            <person name="Bruce D."/>
            <person name="Goodwin L."/>
            <person name="Pitluck S."/>
            <person name="Peters L."/>
            <person name="Kyrpides N."/>
            <person name="Mavromatis K."/>
            <person name="Ivanova N."/>
            <person name="Mikhailova N."/>
            <person name="Held B."/>
            <person name="Detter J.C."/>
            <person name="Tapia R."/>
            <person name="Han C."/>
            <person name="Land M."/>
            <person name="Hauser L."/>
            <person name="Markowitz V."/>
            <person name="Cheng J.-F."/>
            <person name="Hugenholtz P."/>
            <person name="Woyke T."/>
            <person name="Wu D."/>
            <person name="Tindall B."/>
            <person name="Brambilla E."/>
            <person name="Klenk H.-P."/>
            <person name="Eisen J.A."/>
        </authorList>
    </citation>
    <scope>NUCLEOTIDE SEQUENCE [LARGE SCALE GENOMIC DNA]</scope>
    <source>
        <strain evidence="3">DSM 18603</strain>
    </source>
</reference>
<feature type="transmembrane region" description="Helical" evidence="2">
    <location>
        <begin position="159"/>
        <end position="184"/>
    </location>
</feature>
<evidence type="ECO:0000313" key="3">
    <source>
        <dbReference type="EMBL" id="EHQ27833.1"/>
    </source>
</evidence>
<feature type="transmembrane region" description="Helical" evidence="2">
    <location>
        <begin position="88"/>
        <end position="109"/>
    </location>
</feature>
<keyword evidence="4" id="KW-1185">Reference proteome</keyword>
<proteinExistence type="predicted"/>
<dbReference type="Proteomes" id="UP000002774">
    <property type="component" value="Chromosome"/>
</dbReference>
<dbReference type="AlphaFoldDB" id="H1XZZ1"/>
<dbReference type="EMBL" id="CM001403">
    <property type="protein sequence ID" value="EHQ27833.1"/>
    <property type="molecule type" value="Genomic_DNA"/>
</dbReference>
<feature type="compositionally biased region" description="Polar residues" evidence="1">
    <location>
        <begin position="258"/>
        <end position="268"/>
    </location>
</feature>
<evidence type="ECO:0000313" key="4">
    <source>
        <dbReference type="Proteomes" id="UP000002774"/>
    </source>
</evidence>
<keyword evidence="2" id="KW-0472">Membrane</keyword>
<protein>
    <submittedName>
        <fullName evidence="3">Uncharacterized protein</fullName>
    </submittedName>
</protein>
<keyword evidence="2" id="KW-0812">Transmembrane</keyword>
<feature type="transmembrane region" description="Helical" evidence="2">
    <location>
        <begin position="6"/>
        <end position="24"/>
    </location>
</feature>
<gene>
    <name evidence="3" type="ORF">Mucpa_3735</name>
</gene>
<dbReference type="OrthoDB" id="803897at2"/>